<dbReference type="SUPFAM" id="SSF53756">
    <property type="entry name" value="UDP-Glycosyltransferase/glycogen phosphorylase"/>
    <property type="match status" value="1"/>
</dbReference>
<dbReference type="PANTHER" id="PTHR46401">
    <property type="entry name" value="GLYCOSYLTRANSFERASE WBBK-RELATED"/>
    <property type="match status" value="1"/>
</dbReference>
<evidence type="ECO:0000259" key="3">
    <source>
        <dbReference type="Pfam" id="PF13439"/>
    </source>
</evidence>
<dbReference type="GO" id="GO:0016757">
    <property type="term" value="F:glycosyltransferase activity"/>
    <property type="evidence" value="ECO:0007669"/>
    <property type="project" value="InterPro"/>
</dbReference>
<keyword evidence="5" id="KW-1185">Reference proteome</keyword>
<accession>A0A6B2M4L2</accession>
<evidence type="ECO:0000259" key="2">
    <source>
        <dbReference type="Pfam" id="PF00534"/>
    </source>
</evidence>
<reference evidence="4 5" key="1">
    <citation type="submission" date="2020-02" db="EMBL/GenBank/DDBJ databases">
        <title>Albibacoteraceae fam. nov., the first described family within the subdivision 4 Verrucomicrobia.</title>
        <authorList>
            <person name="Xi F."/>
        </authorList>
    </citation>
    <scope>NUCLEOTIDE SEQUENCE [LARGE SCALE GENOMIC DNA]</scope>
    <source>
        <strain evidence="4 5">CK1056</strain>
    </source>
</reference>
<sequence>MKPALTLFFRDSRTGKQSIERLFSSLTVHFEKVFEVDTVHLPNRPGSVPGMAGNIKFARKKGKGVLHITGDAHYIVPFLKRGATVLTIHDCGYLKRLRGIKKFLYKLLWFRLPCRFAQKVTVISEATREDLEKEIGPLGDKLVVIENCFTFEPQAAHSPFNSGCPKILQIGSGRHKNLDTLITAVDDLPCELKIVGKLSDENRRELDRRKIQYTNEFAVSDSRIQEIYQECDILFFASRLEGFGLPILEAQAFGIPCITSNCSSMPGVAGEGALLVDPESPEEIRSAIERLKNEPRLREELFEKGRLNLQRFEPATIAQKYMDVFRTLGNG</sequence>
<name>A0A6B2M4L2_9BACT</name>
<dbReference type="AlphaFoldDB" id="A0A6B2M4L2"/>
<feature type="domain" description="Glycosyltransferase subfamily 4-like N-terminal" evidence="3">
    <location>
        <begin position="57"/>
        <end position="148"/>
    </location>
</feature>
<evidence type="ECO:0000313" key="5">
    <source>
        <dbReference type="Proteomes" id="UP000478417"/>
    </source>
</evidence>
<dbReference type="Pfam" id="PF13439">
    <property type="entry name" value="Glyco_transf_4"/>
    <property type="match status" value="1"/>
</dbReference>
<dbReference type="Gene3D" id="3.40.50.2000">
    <property type="entry name" value="Glycogen Phosphorylase B"/>
    <property type="match status" value="2"/>
</dbReference>
<dbReference type="CDD" id="cd03809">
    <property type="entry name" value="GT4_MtfB-like"/>
    <property type="match status" value="1"/>
</dbReference>
<evidence type="ECO:0000256" key="1">
    <source>
        <dbReference type="ARBA" id="ARBA00022679"/>
    </source>
</evidence>
<gene>
    <name evidence="4" type="ORF">G0Q06_11270</name>
</gene>
<dbReference type="Pfam" id="PF00534">
    <property type="entry name" value="Glycos_transf_1"/>
    <property type="match status" value="1"/>
</dbReference>
<dbReference type="InterPro" id="IPR001296">
    <property type="entry name" value="Glyco_trans_1"/>
</dbReference>
<dbReference type="PANTHER" id="PTHR46401:SF2">
    <property type="entry name" value="GLYCOSYLTRANSFERASE WBBK-RELATED"/>
    <property type="match status" value="1"/>
</dbReference>
<feature type="domain" description="Glycosyl transferase family 1" evidence="2">
    <location>
        <begin position="157"/>
        <end position="306"/>
    </location>
</feature>
<dbReference type="InterPro" id="IPR028098">
    <property type="entry name" value="Glyco_trans_4-like_N"/>
</dbReference>
<organism evidence="4 5">
    <name type="scientific">Oceanipulchritudo coccoides</name>
    <dbReference type="NCBI Taxonomy" id="2706888"/>
    <lineage>
        <taxon>Bacteria</taxon>
        <taxon>Pseudomonadati</taxon>
        <taxon>Verrucomicrobiota</taxon>
        <taxon>Opitutia</taxon>
        <taxon>Puniceicoccales</taxon>
        <taxon>Oceanipulchritudinaceae</taxon>
        <taxon>Oceanipulchritudo</taxon>
    </lineage>
</organism>
<dbReference type="GO" id="GO:0009103">
    <property type="term" value="P:lipopolysaccharide biosynthetic process"/>
    <property type="evidence" value="ECO:0007669"/>
    <property type="project" value="TreeGrafter"/>
</dbReference>
<dbReference type="EMBL" id="JAAGNX010000003">
    <property type="protein sequence ID" value="NDV63034.1"/>
    <property type="molecule type" value="Genomic_DNA"/>
</dbReference>
<proteinExistence type="predicted"/>
<dbReference type="RefSeq" id="WP_163965976.1">
    <property type="nucleotide sequence ID" value="NZ_JAAGNX010000003.1"/>
</dbReference>
<keyword evidence="1 4" id="KW-0808">Transferase</keyword>
<comment type="caution">
    <text evidence="4">The sequence shown here is derived from an EMBL/GenBank/DDBJ whole genome shotgun (WGS) entry which is preliminary data.</text>
</comment>
<dbReference type="Proteomes" id="UP000478417">
    <property type="component" value="Unassembled WGS sequence"/>
</dbReference>
<protein>
    <submittedName>
        <fullName evidence="4">Glycosyltransferase family 4 protein</fullName>
    </submittedName>
</protein>
<evidence type="ECO:0000313" key="4">
    <source>
        <dbReference type="EMBL" id="NDV63034.1"/>
    </source>
</evidence>